<keyword evidence="3" id="KW-1185">Reference proteome</keyword>
<evidence type="ECO:0000256" key="1">
    <source>
        <dbReference type="SAM" id="SignalP"/>
    </source>
</evidence>
<comment type="caution">
    <text evidence="2">The sequence shown here is derived from an EMBL/GenBank/DDBJ whole genome shotgun (WGS) entry which is preliminary data.</text>
</comment>
<evidence type="ECO:0000313" key="2">
    <source>
        <dbReference type="EMBL" id="RPF70550.1"/>
    </source>
</evidence>
<dbReference type="EMBL" id="RPFZ01000001">
    <property type="protein sequence ID" value="RPF70550.1"/>
    <property type="molecule type" value="Genomic_DNA"/>
</dbReference>
<protein>
    <submittedName>
        <fullName evidence="2">Uncharacterized protein</fullName>
    </submittedName>
</protein>
<organism evidence="2 3">
    <name type="scientific">Aurantiacibacter spongiae</name>
    <dbReference type="NCBI Taxonomy" id="2488860"/>
    <lineage>
        <taxon>Bacteria</taxon>
        <taxon>Pseudomonadati</taxon>
        <taxon>Pseudomonadota</taxon>
        <taxon>Alphaproteobacteria</taxon>
        <taxon>Sphingomonadales</taxon>
        <taxon>Erythrobacteraceae</taxon>
        <taxon>Aurantiacibacter</taxon>
    </lineage>
</organism>
<evidence type="ECO:0000313" key="3">
    <source>
        <dbReference type="Proteomes" id="UP000275232"/>
    </source>
</evidence>
<name>A0A3N5CT56_9SPHN</name>
<sequence>MKAIRIVAALTVAAFAPLVALQAMGNSGVPSPAVAWNGFNVAKLALTRLNLAAGAQGAASPVTVAAKPTQATSPQPALDGFKVRPPGMALAHAAYAKEPLASDAAFLFTVDAMDRGDTARANRLLALTGDLDKRNSYTGLLQIQAALERDDLNEAFAVIDRIAVVKPSFVPAMVASIAPLLSNPGMARELAVAFERDPVWANDFWLLSSRVPTALEGLLALRRLTDTGVTEASDSGLLTAAVRQKRFADALAIWRGLPGNGDNDLAYIDSEEYAPVGWQFEKGGRKTMAKLLSGGYRVFAASNSTGEIGRQLLDLRPGTYRLVVDGDADTVSRMQATLQCADAEQADRWRDTGEALEFTVSDTACSVYWLKIGVNTWEDRSDLDGNLTRLSFTKIN</sequence>
<dbReference type="AlphaFoldDB" id="A0A3N5CT56"/>
<dbReference type="OrthoDB" id="7404767at2"/>
<proteinExistence type="predicted"/>
<feature type="signal peptide" evidence="1">
    <location>
        <begin position="1"/>
        <end position="25"/>
    </location>
</feature>
<reference evidence="2 3" key="1">
    <citation type="submission" date="2018-11" db="EMBL/GenBank/DDBJ databases">
        <title>Erythrobacter spongiae sp. nov., isolated from a marine sponge.</title>
        <authorList>
            <person name="Zhuang L."/>
            <person name="Luo L."/>
        </authorList>
    </citation>
    <scope>NUCLEOTIDE SEQUENCE [LARGE SCALE GENOMIC DNA]</scope>
    <source>
        <strain evidence="2 3">HN-E23</strain>
    </source>
</reference>
<dbReference type="RefSeq" id="WP_123878130.1">
    <property type="nucleotide sequence ID" value="NZ_RPFZ01000001.1"/>
</dbReference>
<feature type="chain" id="PRO_5018065232" evidence="1">
    <location>
        <begin position="26"/>
        <end position="396"/>
    </location>
</feature>
<gene>
    <name evidence="2" type="ORF">EG799_02120</name>
</gene>
<keyword evidence="1" id="KW-0732">Signal</keyword>
<accession>A0A3N5CT56</accession>
<dbReference type="Proteomes" id="UP000275232">
    <property type="component" value="Unassembled WGS sequence"/>
</dbReference>